<dbReference type="Gramene" id="rna18736">
    <property type="protein sequence ID" value="RHN70181.1"/>
    <property type="gene ID" value="gene18736"/>
</dbReference>
<evidence type="ECO:0000256" key="4">
    <source>
        <dbReference type="ARBA" id="ARBA00022679"/>
    </source>
</evidence>
<evidence type="ECO:0000256" key="7">
    <source>
        <dbReference type="ARBA" id="ARBA00022840"/>
    </source>
</evidence>
<dbReference type="FunFam" id="1.10.510.10:FF:000193">
    <property type="entry name" value="Serine/threonine-protein kinase CTR1"/>
    <property type="match status" value="1"/>
</dbReference>
<feature type="domain" description="Protein kinase" evidence="12">
    <location>
        <begin position="653"/>
        <end position="911"/>
    </location>
</feature>
<feature type="compositionally biased region" description="Polar residues" evidence="11">
    <location>
        <begin position="165"/>
        <end position="174"/>
    </location>
</feature>
<evidence type="ECO:0000256" key="6">
    <source>
        <dbReference type="ARBA" id="ARBA00022777"/>
    </source>
</evidence>
<evidence type="ECO:0000256" key="9">
    <source>
        <dbReference type="ARBA" id="ARBA00048679"/>
    </source>
</evidence>
<evidence type="ECO:0000313" key="15">
    <source>
        <dbReference type="EnsemblPlants" id="AES73142"/>
    </source>
</evidence>
<organism evidence="13 16">
    <name type="scientific">Medicago truncatula</name>
    <name type="common">Barrel medic</name>
    <name type="synonym">Medicago tribuloides</name>
    <dbReference type="NCBI Taxonomy" id="3880"/>
    <lineage>
        <taxon>Eukaryota</taxon>
        <taxon>Viridiplantae</taxon>
        <taxon>Streptophyta</taxon>
        <taxon>Embryophyta</taxon>
        <taxon>Tracheophyta</taxon>
        <taxon>Spermatophyta</taxon>
        <taxon>Magnoliopsida</taxon>
        <taxon>eudicotyledons</taxon>
        <taxon>Gunneridae</taxon>
        <taxon>Pentapetalae</taxon>
        <taxon>rosids</taxon>
        <taxon>fabids</taxon>
        <taxon>Fabales</taxon>
        <taxon>Fabaceae</taxon>
        <taxon>Papilionoideae</taxon>
        <taxon>50 kb inversion clade</taxon>
        <taxon>NPAAA clade</taxon>
        <taxon>Hologalegina</taxon>
        <taxon>IRL clade</taxon>
        <taxon>Trifolieae</taxon>
        <taxon>Medicago</taxon>
    </lineage>
</organism>
<reference evidence="13 16" key="1">
    <citation type="journal article" date="2011" name="Nature">
        <title>The Medicago genome provides insight into the evolution of rhizobial symbioses.</title>
        <authorList>
            <person name="Young N.D."/>
            <person name="Debelle F."/>
            <person name="Oldroyd G.E."/>
            <person name="Geurts R."/>
            <person name="Cannon S.B."/>
            <person name="Udvardi M.K."/>
            <person name="Benedito V.A."/>
            <person name="Mayer K.F."/>
            <person name="Gouzy J."/>
            <person name="Schoof H."/>
            <person name="Van de Peer Y."/>
            <person name="Proost S."/>
            <person name="Cook D.R."/>
            <person name="Meyers B.C."/>
            <person name="Spannagl M."/>
            <person name="Cheung F."/>
            <person name="De Mita S."/>
            <person name="Krishnakumar V."/>
            <person name="Gundlach H."/>
            <person name="Zhou S."/>
            <person name="Mudge J."/>
            <person name="Bharti A.K."/>
            <person name="Murray J.D."/>
            <person name="Naoumkina M.A."/>
            <person name="Rosen B."/>
            <person name="Silverstein K.A."/>
            <person name="Tang H."/>
            <person name="Rombauts S."/>
            <person name="Zhao P.X."/>
            <person name="Zhou P."/>
            <person name="Barbe V."/>
            <person name="Bardou P."/>
            <person name="Bechner M."/>
            <person name="Bellec A."/>
            <person name="Berger A."/>
            <person name="Berges H."/>
            <person name="Bidwell S."/>
            <person name="Bisseling T."/>
            <person name="Choisne N."/>
            <person name="Couloux A."/>
            <person name="Denny R."/>
            <person name="Deshpande S."/>
            <person name="Dai X."/>
            <person name="Doyle J.J."/>
            <person name="Dudez A.M."/>
            <person name="Farmer A.D."/>
            <person name="Fouteau S."/>
            <person name="Franken C."/>
            <person name="Gibelin C."/>
            <person name="Gish J."/>
            <person name="Goldstein S."/>
            <person name="Gonzalez A.J."/>
            <person name="Green P.J."/>
            <person name="Hallab A."/>
            <person name="Hartog M."/>
            <person name="Hua A."/>
            <person name="Humphray S.J."/>
            <person name="Jeong D.H."/>
            <person name="Jing Y."/>
            <person name="Jocker A."/>
            <person name="Kenton S.M."/>
            <person name="Kim D.J."/>
            <person name="Klee K."/>
            <person name="Lai H."/>
            <person name="Lang C."/>
            <person name="Lin S."/>
            <person name="Macmil S.L."/>
            <person name="Magdelenat G."/>
            <person name="Matthews L."/>
            <person name="McCorrison J."/>
            <person name="Monaghan E.L."/>
            <person name="Mun J.H."/>
            <person name="Najar F.Z."/>
            <person name="Nicholson C."/>
            <person name="Noirot C."/>
            <person name="O'Bleness M."/>
            <person name="Paule C.R."/>
            <person name="Poulain J."/>
            <person name="Prion F."/>
            <person name="Qin B."/>
            <person name="Qu C."/>
            <person name="Retzel E.F."/>
            <person name="Riddle C."/>
            <person name="Sallet E."/>
            <person name="Samain S."/>
            <person name="Samson N."/>
            <person name="Sanders I."/>
            <person name="Saurat O."/>
            <person name="Scarpelli C."/>
            <person name="Schiex T."/>
            <person name="Segurens B."/>
            <person name="Severin A.J."/>
            <person name="Sherrier D.J."/>
            <person name="Shi R."/>
            <person name="Sims S."/>
            <person name="Singer S.R."/>
            <person name="Sinharoy S."/>
            <person name="Sterck L."/>
            <person name="Viollet A."/>
            <person name="Wang B.B."/>
            <person name="Wang K."/>
            <person name="Wang M."/>
            <person name="Wang X."/>
            <person name="Warfsmann J."/>
            <person name="Weissenbach J."/>
            <person name="White D.D."/>
            <person name="White J.D."/>
            <person name="Wiley G.B."/>
            <person name="Wincker P."/>
            <person name="Xing Y."/>
            <person name="Yang L."/>
            <person name="Yao Z."/>
            <person name="Ying F."/>
            <person name="Zhai J."/>
            <person name="Zhou L."/>
            <person name="Zuber A."/>
            <person name="Denarie J."/>
            <person name="Dixon R.A."/>
            <person name="May G.D."/>
            <person name="Schwartz D.C."/>
            <person name="Rogers J."/>
            <person name="Quetier F."/>
            <person name="Town C.D."/>
            <person name="Roe B.A."/>
        </authorList>
    </citation>
    <scope>NUCLEOTIDE SEQUENCE [LARGE SCALE GENOMIC DNA]</scope>
    <source>
        <strain evidence="13">A17</strain>
        <strain evidence="15 16">cv. Jemalong A17</strain>
    </source>
</reference>
<evidence type="ECO:0000256" key="1">
    <source>
        <dbReference type="ARBA" id="ARBA00010507"/>
    </source>
</evidence>
<dbReference type="FunFam" id="3.30.200.20:FF:000060">
    <property type="entry name" value="Serine/threonine-protein kinase isoform 1"/>
    <property type="match status" value="1"/>
</dbReference>
<dbReference type="AlphaFoldDB" id="G7J4K6"/>
<comment type="catalytic activity">
    <reaction evidence="8">
        <text>L-threonyl-[protein] + ATP = O-phospho-L-threonyl-[protein] + ADP + H(+)</text>
        <dbReference type="Rhea" id="RHEA:46608"/>
        <dbReference type="Rhea" id="RHEA-COMP:11060"/>
        <dbReference type="Rhea" id="RHEA-COMP:11605"/>
        <dbReference type="ChEBI" id="CHEBI:15378"/>
        <dbReference type="ChEBI" id="CHEBI:30013"/>
        <dbReference type="ChEBI" id="CHEBI:30616"/>
        <dbReference type="ChEBI" id="CHEBI:61977"/>
        <dbReference type="ChEBI" id="CHEBI:456216"/>
        <dbReference type="EC" id="2.7.11.1"/>
    </reaction>
</comment>
<dbReference type="PaxDb" id="3880-AES73142"/>
<proteinExistence type="inferred from homology"/>
<dbReference type="SUPFAM" id="SSF56112">
    <property type="entry name" value="Protein kinase-like (PK-like)"/>
    <property type="match status" value="1"/>
</dbReference>
<dbReference type="GO" id="GO:0004674">
    <property type="term" value="F:protein serine/threonine kinase activity"/>
    <property type="evidence" value="ECO:0000318"/>
    <property type="project" value="GO_Central"/>
</dbReference>
<feature type="compositionally biased region" description="Low complexity" evidence="11">
    <location>
        <begin position="45"/>
        <end position="55"/>
    </location>
</feature>
<dbReference type="SMART" id="SM00220">
    <property type="entry name" value="S_TKc"/>
    <property type="match status" value="1"/>
</dbReference>
<dbReference type="InterPro" id="IPR000719">
    <property type="entry name" value="Prot_kinase_dom"/>
</dbReference>
<evidence type="ECO:0000256" key="5">
    <source>
        <dbReference type="ARBA" id="ARBA00022741"/>
    </source>
</evidence>
<keyword evidence="7 10" id="KW-0067">ATP-binding</keyword>
<dbReference type="PROSITE" id="PS00108">
    <property type="entry name" value="PROTEIN_KINASE_ST"/>
    <property type="match status" value="1"/>
</dbReference>
<dbReference type="STRING" id="3880.G7J4K6"/>
<reference evidence="15" key="3">
    <citation type="submission" date="2015-04" db="UniProtKB">
        <authorList>
            <consortium name="EnsemblPlants"/>
        </authorList>
    </citation>
    <scope>IDENTIFICATION</scope>
    <source>
        <strain evidence="15">cv. Jemalong A17</strain>
    </source>
</reference>
<evidence type="ECO:0000256" key="3">
    <source>
        <dbReference type="ARBA" id="ARBA00022527"/>
    </source>
</evidence>
<evidence type="ECO:0000256" key="2">
    <source>
        <dbReference type="ARBA" id="ARBA00012513"/>
    </source>
</evidence>
<feature type="compositionally biased region" description="Basic and acidic residues" evidence="11">
    <location>
        <begin position="17"/>
        <end position="33"/>
    </location>
</feature>
<dbReference type="EC" id="2.7.11.1" evidence="2"/>
<dbReference type="eggNOG" id="KOG0192">
    <property type="taxonomic scope" value="Eukaryota"/>
</dbReference>
<comment type="similarity">
    <text evidence="1">Belongs to the protein kinase superfamily. TKL Ser/Thr protein kinase family. RAF subfamily.</text>
</comment>
<dbReference type="Pfam" id="PF14381">
    <property type="entry name" value="EDR1_CTR1_ARMC3_pept"/>
    <property type="match status" value="1"/>
</dbReference>
<dbReference type="Proteomes" id="UP000002051">
    <property type="component" value="Chromosome 3"/>
</dbReference>
<dbReference type="OMA" id="LEISWND"/>
<keyword evidence="16" id="KW-1185">Reference proteome</keyword>
<dbReference type="GO" id="GO:0005524">
    <property type="term" value="F:ATP binding"/>
    <property type="evidence" value="ECO:0007669"/>
    <property type="project" value="UniProtKB-UniRule"/>
</dbReference>
<dbReference type="InterPro" id="IPR011009">
    <property type="entry name" value="Kinase-like_dom_sf"/>
</dbReference>
<dbReference type="OrthoDB" id="339325at2759"/>
<dbReference type="InterPro" id="IPR001245">
    <property type="entry name" value="Ser-Thr/Tyr_kinase_cat_dom"/>
</dbReference>
<name>G7J4K6_MEDTR</name>
<dbReference type="EMBL" id="PSQE01000003">
    <property type="protein sequence ID" value="RHN70181.1"/>
    <property type="molecule type" value="Genomic_DNA"/>
</dbReference>
<dbReference type="InterPro" id="IPR017441">
    <property type="entry name" value="Protein_kinase_ATP_BS"/>
</dbReference>
<dbReference type="GO" id="GO:0007165">
    <property type="term" value="P:signal transduction"/>
    <property type="evidence" value="ECO:0000318"/>
    <property type="project" value="GO_Central"/>
</dbReference>
<dbReference type="EnsemblPlants" id="AES73142">
    <property type="protein sequence ID" value="AES73142"/>
    <property type="gene ID" value="MTR_3g100090"/>
</dbReference>
<dbReference type="Gene3D" id="1.10.510.10">
    <property type="entry name" value="Transferase(Phosphotransferase) domain 1"/>
    <property type="match status" value="1"/>
</dbReference>
<dbReference type="Proteomes" id="UP000265566">
    <property type="component" value="Chromosome 3"/>
</dbReference>
<dbReference type="CDD" id="cd13999">
    <property type="entry name" value="STKc_MAP3K-like"/>
    <property type="match status" value="1"/>
</dbReference>
<keyword evidence="3" id="KW-0723">Serine/threonine-protein kinase</keyword>
<dbReference type="GO" id="GO:0006950">
    <property type="term" value="P:response to stress"/>
    <property type="evidence" value="ECO:0007669"/>
    <property type="project" value="UniProtKB-ARBA"/>
</dbReference>
<dbReference type="KEGG" id="mtr:11433371"/>
<keyword evidence="6 13" id="KW-0418">Kinase</keyword>
<keyword evidence="5 10" id="KW-0547">Nucleotide-binding</keyword>
<keyword evidence="4 14" id="KW-0808">Transferase</keyword>
<dbReference type="EMBL" id="CM001219">
    <property type="protein sequence ID" value="AES73142.1"/>
    <property type="molecule type" value="Genomic_DNA"/>
</dbReference>
<comment type="catalytic activity">
    <reaction evidence="9">
        <text>L-seryl-[protein] + ATP = O-phospho-L-seryl-[protein] + ADP + H(+)</text>
        <dbReference type="Rhea" id="RHEA:17989"/>
        <dbReference type="Rhea" id="RHEA-COMP:9863"/>
        <dbReference type="Rhea" id="RHEA-COMP:11604"/>
        <dbReference type="ChEBI" id="CHEBI:15378"/>
        <dbReference type="ChEBI" id="CHEBI:29999"/>
        <dbReference type="ChEBI" id="CHEBI:30616"/>
        <dbReference type="ChEBI" id="CHEBI:83421"/>
        <dbReference type="ChEBI" id="CHEBI:456216"/>
        <dbReference type="EC" id="2.7.11.1"/>
    </reaction>
</comment>
<sequence length="926" mass="103881">MPHRATYFFPRQFPERGLDESSKKLLDQDKDKIVNSIKSPIENDTPTTKSLSSSTPPTPKNDAVFSSGKHSVAGDKLRFRQKQISAFCDWFIDKKRHSGHLTHHFHRRLSTSDDDHDFFHSQPETAVNDTAIDRNFDRQVSLPRLSSDSSYAGSLFSSDIKEETQSSQVSTIPATTARRQKEDDENKDGLVKKCEESYILQLTLAKRLASLASLVSEPVLTPGTENWDAESVSYRLWVSGCLSYTDKISDGFYNILGMNPYLWVMCNDEEEGKKIPTLMALKAVEPSEASMEVVLVDRQEDSRLKLLHDKAQELYRSSENTLVFVEQLGKLVAINMGGIFPVERGDLHKQWKLVSKRLRNFHKCVVLPIGGLSSGLCRHRAILFKRLADFIGLPCRIARGCKYCVADHRSSCLVKIKDDKQISREYVVDLVGEPGIVHGPDSSINGAYVSSIPSPFQISHFKELQSPYMDDEASSQPPICFDQSSFDPETHPYLGCGQIDQQVKETDLLKVQGSFCASIDHTCEGTKPLLTPLGLKENDEECAVLGSILPTIHEDVSKVFPVSEESLHEYPRLSEDAVVLQETSSNEIIVTEGSVVKSTFKQCILSSSCQSELKQVDNRIENQDYLPAGNIPRYVNLEPSLSMDWLEISWNDLRIKERVGAGSFGTVHHAEWHGSDVAVKVLTVQDFHDDQLKEFLREVAIMKRVRHPNVVLFMGAVTTCPNLSIVTEYLPRGSLYHLIHRPASGEILDSRRRLRMALDVAKGINYLHCLKPPIVHWDLKSPNLLVDKNWTVKVCDFGLSRFKANTFIPSKSVAGTPEWMAPEFLRGEPSNEKADVYSFGVILWELVTMQQPWSGLNPPQVVGAVAFQNRKLAIPSNISPVLSSLMESCWADDPAQRPSFGGIIESLRKLLKSPTEMIKMGDTHNP</sequence>
<dbReference type="PRINTS" id="PR00109">
    <property type="entry name" value="TYRKINASE"/>
</dbReference>
<dbReference type="InterPro" id="IPR051681">
    <property type="entry name" value="Ser/Thr_Kinases-Pseudokinases"/>
</dbReference>
<gene>
    <name evidence="15" type="primary">11433371</name>
    <name evidence="13" type="ordered locus">MTR_3g100090</name>
    <name evidence="14" type="ORF">MtrunA17_Chr3g0132791</name>
</gene>
<evidence type="ECO:0000313" key="13">
    <source>
        <dbReference type="EMBL" id="AES73142.1"/>
    </source>
</evidence>
<dbReference type="PROSITE" id="PS00107">
    <property type="entry name" value="PROTEIN_KINASE_ATP"/>
    <property type="match status" value="1"/>
</dbReference>
<dbReference type="Pfam" id="PF07714">
    <property type="entry name" value="PK_Tyr_Ser-Thr"/>
    <property type="match status" value="1"/>
</dbReference>
<feature type="region of interest" description="Disordered" evidence="11">
    <location>
        <begin position="162"/>
        <end position="188"/>
    </location>
</feature>
<accession>G7J4K6</accession>
<feature type="compositionally biased region" description="Basic and acidic residues" evidence="11">
    <location>
        <begin position="179"/>
        <end position="188"/>
    </location>
</feature>
<feature type="binding site" evidence="10">
    <location>
        <position position="680"/>
    </location>
    <ligand>
        <name>ATP</name>
        <dbReference type="ChEBI" id="CHEBI:30616"/>
    </ligand>
</feature>
<protein>
    <recommendedName>
        <fullName evidence="2">non-specific serine/threonine protein kinase</fullName>
        <ecNumber evidence="2">2.7.11.1</ecNumber>
    </recommendedName>
</protein>
<reference evidence="13 16" key="2">
    <citation type="journal article" date="2014" name="BMC Genomics">
        <title>An improved genome release (version Mt4.0) for the model legume Medicago truncatula.</title>
        <authorList>
            <person name="Tang H."/>
            <person name="Krishnakumar V."/>
            <person name="Bidwell S."/>
            <person name="Rosen B."/>
            <person name="Chan A."/>
            <person name="Zhou S."/>
            <person name="Gentzbittel L."/>
            <person name="Childs K.L."/>
            <person name="Yandell M."/>
            <person name="Gundlach H."/>
            <person name="Mayer K.F."/>
            <person name="Schwartz D.C."/>
            <person name="Town C.D."/>
        </authorList>
    </citation>
    <scope>GENOME REANNOTATION</scope>
    <source>
        <strain evidence="15 16">cv. Jemalong A17</strain>
    </source>
</reference>
<evidence type="ECO:0000313" key="14">
    <source>
        <dbReference type="EMBL" id="RHN70181.1"/>
    </source>
</evidence>
<dbReference type="Gene3D" id="3.30.200.20">
    <property type="entry name" value="Phosphorylase Kinase, domain 1"/>
    <property type="match status" value="1"/>
</dbReference>
<dbReference type="GO" id="GO:0010182">
    <property type="term" value="P:sugar mediated signaling pathway"/>
    <property type="evidence" value="ECO:0007669"/>
    <property type="project" value="UniProtKB-ARBA"/>
</dbReference>
<evidence type="ECO:0000256" key="11">
    <source>
        <dbReference type="SAM" id="MobiDB-lite"/>
    </source>
</evidence>
<dbReference type="PROSITE" id="PS50011">
    <property type="entry name" value="PROTEIN_KINASE_DOM"/>
    <property type="match status" value="1"/>
</dbReference>
<dbReference type="InterPro" id="IPR055164">
    <property type="entry name" value="EDR1/CTR1/ARMC3-like_pept-like"/>
</dbReference>
<dbReference type="InterPro" id="IPR008271">
    <property type="entry name" value="Ser/Thr_kinase_AS"/>
</dbReference>
<dbReference type="HOGENOM" id="CLU_006806_3_0_1"/>
<dbReference type="PANTHER" id="PTHR44329:SF231">
    <property type="entry name" value="PROTEIN KINASE SUPERFAMILY PROTEIN"/>
    <property type="match status" value="1"/>
</dbReference>
<reference evidence="14" key="4">
    <citation type="journal article" date="2018" name="Nat. Plants">
        <title>Whole-genome landscape of Medicago truncatula symbiotic genes.</title>
        <authorList>
            <person name="Pecrix Y."/>
            <person name="Gamas P."/>
            <person name="Carrere S."/>
        </authorList>
    </citation>
    <scope>NUCLEOTIDE SEQUENCE</scope>
    <source>
        <tissue evidence="14">Leaves</tissue>
    </source>
</reference>
<dbReference type="PANTHER" id="PTHR44329">
    <property type="entry name" value="SERINE/THREONINE-PROTEIN KINASE TNNI3K-RELATED"/>
    <property type="match status" value="1"/>
</dbReference>
<evidence type="ECO:0000256" key="8">
    <source>
        <dbReference type="ARBA" id="ARBA00047899"/>
    </source>
</evidence>
<evidence type="ECO:0000259" key="12">
    <source>
        <dbReference type="PROSITE" id="PS50011"/>
    </source>
</evidence>
<evidence type="ECO:0000313" key="16">
    <source>
        <dbReference type="Proteomes" id="UP000002051"/>
    </source>
</evidence>
<evidence type="ECO:0000256" key="10">
    <source>
        <dbReference type="PROSITE-ProRule" id="PRU10141"/>
    </source>
</evidence>
<feature type="region of interest" description="Disordered" evidence="11">
    <location>
        <begin position="17"/>
        <end position="68"/>
    </location>
</feature>